<dbReference type="Proteomes" id="UP000321058">
    <property type="component" value="Unassembled WGS sequence"/>
</dbReference>
<dbReference type="SMART" id="SM00382">
    <property type="entry name" value="AAA"/>
    <property type="match status" value="1"/>
</dbReference>
<dbReference type="PROSITE" id="PS00211">
    <property type="entry name" value="ABC_TRANSPORTER_1"/>
    <property type="match status" value="1"/>
</dbReference>
<proteinExistence type="inferred from homology"/>
<keyword evidence="9" id="KW-1185">Reference proteome</keyword>
<evidence type="ECO:0000256" key="6">
    <source>
        <dbReference type="ARBA" id="ARBA00037066"/>
    </source>
</evidence>
<sequence>MSTLQAQAIEVRAGAKSLIADVSLTVEPGEFLAVIGPNGAGKSTLLGALVGDRHLAKGHVLLDGKPLPRWNKRELAKRRAVLPQHSNVAFDFTGLQVAMLGLLAYRDRLSEPQMRGLAEKALGETEALAFADRPYTVLSGGERQRVQLARVLVQCDADTAGTPFLLLDEPIAGLDLSHQHAALASARRRADRGLGVLAVLHDLNMAARYADRVAIMEQGRVTALGNSDAVLEPARLSAVFATPIVRVEADGASAFLSLGR</sequence>
<gene>
    <name evidence="8" type="primary">hmuV_2</name>
    <name evidence="8" type="ORF">RSO01_43930</name>
</gene>
<dbReference type="NCBIfam" id="NF010068">
    <property type="entry name" value="PRK13548.1"/>
    <property type="match status" value="1"/>
</dbReference>
<dbReference type="Pfam" id="PF00005">
    <property type="entry name" value="ABC_tran"/>
    <property type="match status" value="1"/>
</dbReference>
<evidence type="ECO:0000256" key="3">
    <source>
        <dbReference type="ARBA" id="ARBA00022741"/>
    </source>
</evidence>
<dbReference type="PANTHER" id="PTHR42794">
    <property type="entry name" value="HEMIN IMPORT ATP-BINDING PROTEIN HMUV"/>
    <property type="match status" value="1"/>
</dbReference>
<reference evidence="8 9" key="1">
    <citation type="submission" date="2019-07" db="EMBL/GenBank/DDBJ databases">
        <title>Whole genome shotgun sequence of Reyranella soli NBRC 108950.</title>
        <authorList>
            <person name="Hosoyama A."/>
            <person name="Uohara A."/>
            <person name="Ohji S."/>
            <person name="Ichikawa N."/>
        </authorList>
    </citation>
    <scope>NUCLEOTIDE SEQUENCE [LARGE SCALE GENOMIC DNA]</scope>
    <source>
        <strain evidence="8 9">NBRC 108950</strain>
    </source>
</reference>
<dbReference type="CDD" id="cd03214">
    <property type="entry name" value="ABC_Iron-Siderophores_B12_Hemin"/>
    <property type="match status" value="1"/>
</dbReference>
<evidence type="ECO:0000259" key="7">
    <source>
        <dbReference type="PROSITE" id="PS50893"/>
    </source>
</evidence>
<keyword evidence="2" id="KW-0813">Transport</keyword>
<evidence type="ECO:0000313" key="9">
    <source>
        <dbReference type="Proteomes" id="UP000321058"/>
    </source>
</evidence>
<dbReference type="GO" id="GO:0005524">
    <property type="term" value="F:ATP binding"/>
    <property type="evidence" value="ECO:0007669"/>
    <property type="project" value="UniProtKB-KW"/>
</dbReference>
<evidence type="ECO:0000256" key="4">
    <source>
        <dbReference type="ARBA" id="ARBA00022840"/>
    </source>
</evidence>
<dbReference type="AlphaFoldDB" id="A0A512NE46"/>
<name>A0A512NE46_9HYPH</name>
<dbReference type="GO" id="GO:0016887">
    <property type="term" value="F:ATP hydrolysis activity"/>
    <property type="evidence" value="ECO:0007669"/>
    <property type="project" value="InterPro"/>
</dbReference>
<dbReference type="PROSITE" id="PS50893">
    <property type="entry name" value="ABC_TRANSPORTER_2"/>
    <property type="match status" value="1"/>
</dbReference>
<comment type="function">
    <text evidence="6">Part of the ABC transporter complex HmuTUV involved in hemin import. Responsible for energy coupling to the transport system.</text>
</comment>
<evidence type="ECO:0000256" key="2">
    <source>
        <dbReference type="ARBA" id="ARBA00022448"/>
    </source>
</evidence>
<comment type="caution">
    <text evidence="8">The sequence shown here is derived from an EMBL/GenBank/DDBJ whole genome shotgun (WGS) entry which is preliminary data.</text>
</comment>
<dbReference type="InterPro" id="IPR027417">
    <property type="entry name" value="P-loop_NTPase"/>
</dbReference>
<keyword evidence="5" id="KW-1278">Translocase</keyword>
<feature type="domain" description="ABC transporter" evidence="7">
    <location>
        <begin position="4"/>
        <end position="243"/>
    </location>
</feature>
<dbReference type="Gene3D" id="3.40.50.300">
    <property type="entry name" value="P-loop containing nucleotide triphosphate hydrolases"/>
    <property type="match status" value="1"/>
</dbReference>
<keyword evidence="3" id="KW-0547">Nucleotide-binding</keyword>
<evidence type="ECO:0000256" key="5">
    <source>
        <dbReference type="ARBA" id="ARBA00022967"/>
    </source>
</evidence>
<evidence type="ECO:0000256" key="1">
    <source>
        <dbReference type="ARBA" id="ARBA00005417"/>
    </source>
</evidence>
<keyword evidence="4 8" id="KW-0067">ATP-binding</keyword>
<dbReference type="InterPro" id="IPR017871">
    <property type="entry name" value="ABC_transporter-like_CS"/>
</dbReference>
<protein>
    <submittedName>
        <fullName evidence="8">Hemin import ATP-binding protein HmuV</fullName>
    </submittedName>
</protein>
<organism evidence="8 9">
    <name type="scientific">Reyranella soli</name>
    <dbReference type="NCBI Taxonomy" id="1230389"/>
    <lineage>
        <taxon>Bacteria</taxon>
        <taxon>Pseudomonadati</taxon>
        <taxon>Pseudomonadota</taxon>
        <taxon>Alphaproteobacteria</taxon>
        <taxon>Hyphomicrobiales</taxon>
        <taxon>Reyranellaceae</taxon>
        <taxon>Reyranella</taxon>
    </lineage>
</organism>
<dbReference type="InterPro" id="IPR003439">
    <property type="entry name" value="ABC_transporter-like_ATP-bd"/>
</dbReference>
<dbReference type="PANTHER" id="PTHR42794:SF1">
    <property type="entry name" value="HEMIN IMPORT ATP-BINDING PROTEIN HMUV"/>
    <property type="match status" value="1"/>
</dbReference>
<accession>A0A512NE46</accession>
<dbReference type="InterPro" id="IPR003593">
    <property type="entry name" value="AAA+_ATPase"/>
</dbReference>
<evidence type="ECO:0000313" key="8">
    <source>
        <dbReference type="EMBL" id="GEP57227.1"/>
    </source>
</evidence>
<dbReference type="RefSeq" id="WP_170303257.1">
    <property type="nucleotide sequence ID" value="NZ_BKAJ01000076.1"/>
</dbReference>
<dbReference type="EMBL" id="BKAJ01000076">
    <property type="protein sequence ID" value="GEP57227.1"/>
    <property type="molecule type" value="Genomic_DNA"/>
</dbReference>
<comment type="similarity">
    <text evidence="1">Belongs to the ABC transporter superfamily.</text>
</comment>
<dbReference type="SUPFAM" id="SSF52540">
    <property type="entry name" value="P-loop containing nucleoside triphosphate hydrolases"/>
    <property type="match status" value="1"/>
</dbReference>